<feature type="domain" description="CHASE" evidence="13">
    <location>
        <begin position="165"/>
        <end position="262"/>
    </location>
</feature>
<dbReference type="EC" id="2.7.13.3" evidence="3"/>
<evidence type="ECO:0000259" key="12">
    <source>
        <dbReference type="PROSITE" id="PS50109"/>
    </source>
</evidence>
<dbReference type="GO" id="GO:0016020">
    <property type="term" value="C:membrane"/>
    <property type="evidence" value="ECO:0007669"/>
    <property type="project" value="UniProtKB-SubCell"/>
</dbReference>
<evidence type="ECO:0000256" key="11">
    <source>
        <dbReference type="SAM" id="Phobius"/>
    </source>
</evidence>
<gene>
    <name evidence="14" type="primary">luxQ_1</name>
    <name evidence="14" type="ORF">PFRI_06400</name>
</gene>
<dbReference type="EMBL" id="MLCB01000057">
    <property type="protein sequence ID" value="OJI95100.1"/>
    <property type="molecule type" value="Genomic_DNA"/>
</dbReference>
<dbReference type="Gene3D" id="3.30.565.10">
    <property type="entry name" value="Histidine kinase-like ATPase, C-terminal domain"/>
    <property type="match status" value="1"/>
</dbReference>
<dbReference type="SUPFAM" id="SSF47384">
    <property type="entry name" value="Homodimeric domain of signal transducing histidine kinase"/>
    <property type="match status" value="1"/>
</dbReference>
<evidence type="ECO:0000259" key="13">
    <source>
        <dbReference type="PROSITE" id="PS50839"/>
    </source>
</evidence>
<dbReference type="Gene3D" id="1.10.287.130">
    <property type="match status" value="1"/>
</dbReference>
<comment type="caution">
    <text evidence="14">The sequence shown here is derived from an EMBL/GenBank/DDBJ whole genome shotgun (WGS) entry which is preliminary data.</text>
</comment>
<dbReference type="InterPro" id="IPR036097">
    <property type="entry name" value="HisK_dim/P_sf"/>
</dbReference>
<dbReference type="InterPro" id="IPR004358">
    <property type="entry name" value="Sig_transdc_His_kin-like_C"/>
</dbReference>
<keyword evidence="7 14" id="KW-0418">Kinase</keyword>
<keyword evidence="4" id="KW-0597">Phosphoprotein</keyword>
<dbReference type="SUPFAM" id="SSF55874">
    <property type="entry name" value="ATPase domain of HSP90 chaperone/DNA topoisomerase II/histidine kinase"/>
    <property type="match status" value="1"/>
</dbReference>
<keyword evidence="9" id="KW-0902">Two-component regulatory system</keyword>
<evidence type="ECO:0000256" key="8">
    <source>
        <dbReference type="ARBA" id="ARBA00022989"/>
    </source>
</evidence>
<reference evidence="14 15" key="1">
    <citation type="submission" date="2016-10" db="EMBL/GenBank/DDBJ databases">
        <title>Genome sequence of Planktotalea frisia SH6-1.</title>
        <authorList>
            <person name="Poehlein A."/>
            <person name="Bakenhus I."/>
            <person name="Voget S."/>
            <person name="Brinkhoff T."/>
            <person name="Simon M."/>
        </authorList>
    </citation>
    <scope>NUCLEOTIDE SEQUENCE [LARGE SCALE GENOMIC DNA]</scope>
    <source>
        <strain evidence="14 15">SH6-1</strain>
    </source>
</reference>
<organism evidence="14 15">
    <name type="scientific">Planktotalea frisia</name>
    <dbReference type="NCBI Taxonomy" id="696762"/>
    <lineage>
        <taxon>Bacteria</taxon>
        <taxon>Pseudomonadati</taxon>
        <taxon>Pseudomonadota</taxon>
        <taxon>Alphaproteobacteria</taxon>
        <taxon>Rhodobacterales</taxon>
        <taxon>Paracoccaceae</taxon>
        <taxon>Planktotalea</taxon>
    </lineage>
</organism>
<evidence type="ECO:0000256" key="9">
    <source>
        <dbReference type="ARBA" id="ARBA00023012"/>
    </source>
</evidence>
<keyword evidence="15" id="KW-1185">Reference proteome</keyword>
<evidence type="ECO:0000313" key="15">
    <source>
        <dbReference type="Proteomes" id="UP000184514"/>
    </source>
</evidence>
<dbReference type="SMART" id="SM01079">
    <property type="entry name" value="CHASE"/>
    <property type="match status" value="1"/>
</dbReference>
<dbReference type="PANTHER" id="PTHR43711:SF1">
    <property type="entry name" value="HISTIDINE KINASE 1"/>
    <property type="match status" value="1"/>
</dbReference>
<comment type="subcellular location">
    <subcellularLocation>
        <location evidence="2">Membrane</location>
    </subcellularLocation>
</comment>
<dbReference type="PRINTS" id="PR00344">
    <property type="entry name" value="BCTRLSENSOR"/>
</dbReference>
<feature type="domain" description="Histidine kinase" evidence="12">
    <location>
        <begin position="402"/>
        <end position="626"/>
    </location>
</feature>
<dbReference type="InterPro" id="IPR050736">
    <property type="entry name" value="Sensor_HK_Regulatory"/>
</dbReference>
<dbReference type="InterPro" id="IPR003594">
    <property type="entry name" value="HATPase_dom"/>
</dbReference>
<dbReference type="RefSeq" id="WP_072629306.1">
    <property type="nucleotide sequence ID" value="NZ_MLCB01000057.1"/>
</dbReference>
<dbReference type="InterPro" id="IPR005467">
    <property type="entry name" value="His_kinase_dom"/>
</dbReference>
<evidence type="ECO:0000313" key="14">
    <source>
        <dbReference type="EMBL" id="OJI95100.1"/>
    </source>
</evidence>
<keyword evidence="6 11" id="KW-0812">Transmembrane</keyword>
<dbReference type="InterPro" id="IPR036890">
    <property type="entry name" value="HATPase_C_sf"/>
</dbReference>
<evidence type="ECO:0000256" key="1">
    <source>
        <dbReference type="ARBA" id="ARBA00000085"/>
    </source>
</evidence>
<dbReference type="Pfam" id="PF03924">
    <property type="entry name" value="CHASE"/>
    <property type="match status" value="1"/>
</dbReference>
<dbReference type="InterPro" id="IPR042240">
    <property type="entry name" value="CHASE_sf"/>
</dbReference>
<protein>
    <recommendedName>
        <fullName evidence="3">histidine kinase</fullName>
        <ecNumber evidence="3">2.7.13.3</ecNumber>
    </recommendedName>
</protein>
<dbReference type="SMART" id="SM00388">
    <property type="entry name" value="HisKA"/>
    <property type="match status" value="1"/>
</dbReference>
<feature type="transmembrane region" description="Helical" evidence="11">
    <location>
        <begin position="37"/>
        <end position="56"/>
    </location>
</feature>
<dbReference type="SMART" id="SM00387">
    <property type="entry name" value="HATPase_c"/>
    <property type="match status" value="1"/>
</dbReference>
<evidence type="ECO:0000256" key="6">
    <source>
        <dbReference type="ARBA" id="ARBA00022692"/>
    </source>
</evidence>
<accession>A0A1L9P0N6</accession>
<dbReference type="Proteomes" id="UP000184514">
    <property type="component" value="Unassembled WGS sequence"/>
</dbReference>
<dbReference type="PANTHER" id="PTHR43711">
    <property type="entry name" value="TWO-COMPONENT HISTIDINE KINASE"/>
    <property type="match status" value="1"/>
</dbReference>
<comment type="catalytic activity">
    <reaction evidence="1">
        <text>ATP + protein L-histidine = ADP + protein N-phospho-L-histidine.</text>
        <dbReference type="EC" id="2.7.13.3"/>
    </reaction>
</comment>
<dbReference type="PROSITE" id="PS50109">
    <property type="entry name" value="HIS_KIN"/>
    <property type="match status" value="1"/>
</dbReference>
<proteinExistence type="predicted"/>
<keyword evidence="8 11" id="KW-1133">Transmembrane helix</keyword>
<dbReference type="STRING" id="696762.PFRI_06400"/>
<dbReference type="Pfam" id="PF00512">
    <property type="entry name" value="HisKA"/>
    <property type="match status" value="1"/>
</dbReference>
<evidence type="ECO:0000256" key="4">
    <source>
        <dbReference type="ARBA" id="ARBA00022553"/>
    </source>
</evidence>
<keyword evidence="10 11" id="KW-0472">Membrane</keyword>
<name>A0A1L9P0N6_9RHOB</name>
<sequence length="635" mass="71336">MTIDATAPALTTHTQRIDPEYVERERRSLSRHSRLRTFHWLAVFMSLVLTFSIWQYSRTQTALRTEARFTNAAEQVAELIQERLQKYELALWGGVAAMRTHDNLIDLHKWQTFAANLEIEHRYPGINGIGVIHQVRKEDLDTYLTEQLRDRPGYYIYPPHDGKIYQPITFIEPVDINAEAVGLDMVHEQNRHTALNQARDTDSAQITGPIVLVQDESKQPGFLFYAPYYQSDDHDTLEARRVQFTGAIYAPFVVHKLMSGTLDKDRRSTAIRITDGNQVIYDEISDQDLDYDFNSLGVRQITMNFYGREWILDIRAGLDFRAENSGIESIALLLAGLLIDLALLLLFIVLTRANRRGLAFTDMATAALDEEARVLQTTNAELVQARKAAEGVSEMKSQFLSTISHEVRTPLTAISGILVLLERAQLPEKQEKLVQAGKKASENLIKLLTDVLDSSRLEAKAVELWERDIAIKPLVEEWQTLARGMIGKLEKDICIVAEISDDSPDKFYADDIRVSQLLNNLMDNAIRFTKQGEISIKTYPIAATPSDPEMLVIAIADTGIGIAQDDLGLIFERFRQVDGSITRERGGAGLGLAISYDLAQLMGGDLKVSSELGKGTVFELYLPTHGSNAKGIDIE</sequence>
<evidence type="ECO:0000256" key="5">
    <source>
        <dbReference type="ARBA" id="ARBA00022679"/>
    </source>
</evidence>
<dbReference type="InterPro" id="IPR006189">
    <property type="entry name" value="CHASE_dom"/>
</dbReference>
<dbReference type="AlphaFoldDB" id="A0A1L9P0N6"/>
<dbReference type="Pfam" id="PF02518">
    <property type="entry name" value="HATPase_c"/>
    <property type="match status" value="1"/>
</dbReference>
<keyword evidence="14" id="KW-0378">Hydrolase</keyword>
<dbReference type="Gene3D" id="3.30.450.350">
    <property type="entry name" value="CHASE domain"/>
    <property type="match status" value="1"/>
</dbReference>
<evidence type="ECO:0000256" key="2">
    <source>
        <dbReference type="ARBA" id="ARBA00004370"/>
    </source>
</evidence>
<dbReference type="CDD" id="cd16922">
    <property type="entry name" value="HATPase_EvgS-ArcB-TorS-like"/>
    <property type="match status" value="1"/>
</dbReference>
<feature type="transmembrane region" description="Helical" evidence="11">
    <location>
        <begin position="330"/>
        <end position="350"/>
    </location>
</feature>
<dbReference type="OrthoDB" id="9795133at2"/>
<dbReference type="CDD" id="cd00082">
    <property type="entry name" value="HisKA"/>
    <property type="match status" value="1"/>
</dbReference>
<keyword evidence="5 14" id="KW-0808">Transferase</keyword>
<dbReference type="PROSITE" id="PS50839">
    <property type="entry name" value="CHASE"/>
    <property type="match status" value="1"/>
</dbReference>
<evidence type="ECO:0000256" key="3">
    <source>
        <dbReference type="ARBA" id="ARBA00012438"/>
    </source>
</evidence>
<dbReference type="GO" id="GO:0016787">
    <property type="term" value="F:hydrolase activity"/>
    <property type="evidence" value="ECO:0007669"/>
    <property type="project" value="UniProtKB-KW"/>
</dbReference>
<evidence type="ECO:0000256" key="10">
    <source>
        <dbReference type="ARBA" id="ARBA00023136"/>
    </source>
</evidence>
<evidence type="ECO:0000256" key="7">
    <source>
        <dbReference type="ARBA" id="ARBA00022777"/>
    </source>
</evidence>
<dbReference type="GO" id="GO:0000155">
    <property type="term" value="F:phosphorelay sensor kinase activity"/>
    <property type="evidence" value="ECO:0007669"/>
    <property type="project" value="InterPro"/>
</dbReference>
<dbReference type="InterPro" id="IPR003661">
    <property type="entry name" value="HisK_dim/P_dom"/>
</dbReference>